<evidence type="ECO:0000313" key="3">
    <source>
        <dbReference type="Proteomes" id="UP000466187"/>
    </source>
</evidence>
<dbReference type="RefSeq" id="WP_163688263.1">
    <property type="nucleotide sequence ID" value="NZ_AP022608.1"/>
</dbReference>
<organism evidence="2 3">
    <name type="scientific">Mycolicibacterium gadium</name>
    <name type="common">Mycobacterium gadium</name>
    <dbReference type="NCBI Taxonomy" id="1794"/>
    <lineage>
        <taxon>Bacteria</taxon>
        <taxon>Bacillati</taxon>
        <taxon>Actinomycetota</taxon>
        <taxon>Actinomycetes</taxon>
        <taxon>Mycobacteriales</taxon>
        <taxon>Mycobacteriaceae</taxon>
        <taxon>Mycolicibacterium</taxon>
    </lineage>
</organism>
<reference evidence="2 3" key="1">
    <citation type="journal article" date="2019" name="Emerg. Microbes Infect.">
        <title>Comprehensive subspecies identification of 175 nontuberculous mycobacteria species based on 7547 genomic profiles.</title>
        <authorList>
            <person name="Matsumoto Y."/>
            <person name="Kinjo T."/>
            <person name="Motooka D."/>
            <person name="Nabeya D."/>
            <person name="Jung N."/>
            <person name="Uechi K."/>
            <person name="Horii T."/>
            <person name="Iida T."/>
            <person name="Fujita J."/>
            <person name="Nakamura S."/>
        </authorList>
    </citation>
    <scope>NUCLEOTIDE SEQUENCE [LARGE SCALE GENOMIC DNA]</scope>
    <source>
        <strain evidence="2 3">JCM 12688</strain>
    </source>
</reference>
<dbReference type="EMBL" id="AP022608">
    <property type="protein sequence ID" value="BBZ19299.1"/>
    <property type="molecule type" value="Genomic_DNA"/>
</dbReference>
<dbReference type="AlphaFoldDB" id="A0A7I7WNN6"/>
<proteinExistence type="predicted"/>
<dbReference type="KEGG" id="mgad:MGAD_36340"/>
<protein>
    <submittedName>
        <fullName evidence="2">Uncharacterized protein</fullName>
    </submittedName>
</protein>
<dbReference type="Proteomes" id="UP000466187">
    <property type="component" value="Chromosome"/>
</dbReference>
<sequence>MSVKDDLLEDLPHVYPGLKRPDVERLLTLLDQSASTEASMGLSIATALDPLVPNVARRIESYKASGDVDDYLRMLRGAAVLLLQEWQPQGQPPPPDSIANLVDKVERDS</sequence>
<gene>
    <name evidence="2" type="ORF">MGAD_36340</name>
</gene>
<evidence type="ECO:0000256" key="1">
    <source>
        <dbReference type="SAM" id="MobiDB-lite"/>
    </source>
</evidence>
<accession>A0A7I7WNN6</accession>
<name>A0A7I7WNN6_MYCGU</name>
<feature type="region of interest" description="Disordered" evidence="1">
    <location>
        <begin position="86"/>
        <end position="109"/>
    </location>
</feature>
<evidence type="ECO:0000313" key="2">
    <source>
        <dbReference type="EMBL" id="BBZ19299.1"/>
    </source>
</evidence>